<dbReference type="InterPro" id="IPR029319">
    <property type="entry name" value="DNA_ligase_OB"/>
</dbReference>
<dbReference type="SUPFAM" id="SSF56091">
    <property type="entry name" value="DNA ligase/mRNA capping enzyme, catalytic domain"/>
    <property type="match status" value="1"/>
</dbReference>
<accession>C6S4M8</accession>
<dbReference type="Gene3D" id="3.30.1490.70">
    <property type="match status" value="1"/>
</dbReference>
<dbReference type="EMBL" id="AM889136">
    <property type="protein sequence ID" value="CBA03532.1"/>
    <property type="molecule type" value="Genomic_DNA"/>
</dbReference>
<keyword evidence="7" id="KW-0472">Membrane</keyword>
<dbReference type="Proteomes" id="UP000002054">
    <property type="component" value="Chromosome"/>
</dbReference>
<comment type="cofactor">
    <cofactor evidence="1">
        <name>a divalent metal cation</name>
        <dbReference type="ChEBI" id="CHEBI:60240"/>
    </cofactor>
</comment>
<dbReference type="Gene3D" id="3.30.470.30">
    <property type="entry name" value="DNA ligase/mRNA capping enzyme"/>
    <property type="match status" value="1"/>
</dbReference>
<organism evidence="9 10">
    <name type="scientific">Neisseria meningitidis (strain alpha14)</name>
    <dbReference type="NCBI Taxonomy" id="662598"/>
    <lineage>
        <taxon>Bacteria</taxon>
        <taxon>Pseudomonadati</taxon>
        <taxon>Pseudomonadota</taxon>
        <taxon>Betaproteobacteria</taxon>
        <taxon>Neisseriales</taxon>
        <taxon>Neisseriaceae</taxon>
        <taxon>Neisseria</taxon>
    </lineage>
</organism>
<dbReference type="EC" id="6.5.1.1" evidence="9"/>
<gene>
    <name evidence="9" type="ordered locus">NMO_0120</name>
</gene>
<dbReference type="KEGG" id="nmi:NMO_0120"/>
<evidence type="ECO:0000256" key="4">
    <source>
        <dbReference type="ARBA" id="ARBA00022763"/>
    </source>
</evidence>
<dbReference type="AlphaFoldDB" id="C6S4M8"/>
<name>C6S4M8_NEIML</name>
<evidence type="ECO:0000259" key="8">
    <source>
        <dbReference type="PROSITE" id="PS50160"/>
    </source>
</evidence>
<evidence type="ECO:0000256" key="5">
    <source>
        <dbReference type="ARBA" id="ARBA00023204"/>
    </source>
</evidence>
<sequence length="287" mass="32350">MAVCRLFGYWGNRVIKKTIGGIIPIFMAVFIPASAGAADLMLAQEYKDQEIAGWAMSEKLDGVRAYWDGKHLISRQGYAFTPPKGFTAQFPPYPLDGELYSGRGQFEQISATVRSVSSDWRGIRLHVFDVPKAQGNLYQRLAVATQWLKTHPNAPITIIPQIKVRDRQHAMDFLKQIEAQGGEGVMLRQPESRYSGGRSSQLLKLKSQYDDECTVTRHYEGKGRNAGRLGAVGCKNRHGEFRIGSGFKDKDRDNPPKIGTLITYRYRGFTRKGTPKFATFVRVRTDR</sequence>
<comment type="catalytic activity">
    <reaction evidence="6">
        <text>ATP + (deoxyribonucleotide)n-3'-hydroxyl + 5'-phospho-(deoxyribonucleotide)m = (deoxyribonucleotide)n+m + AMP + diphosphate.</text>
        <dbReference type="EC" id="6.5.1.1"/>
    </reaction>
</comment>
<proteinExistence type="predicted"/>
<dbReference type="SUPFAM" id="SSF50249">
    <property type="entry name" value="Nucleic acid-binding proteins"/>
    <property type="match status" value="1"/>
</dbReference>
<dbReference type="GO" id="GO:0006281">
    <property type="term" value="P:DNA repair"/>
    <property type="evidence" value="ECO:0007669"/>
    <property type="project" value="UniProtKB-KW"/>
</dbReference>
<keyword evidence="4" id="KW-0227">DNA damage</keyword>
<keyword evidence="5" id="KW-0234">DNA repair</keyword>
<keyword evidence="3" id="KW-0235">DNA replication</keyword>
<evidence type="ECO:0000256" key="7">
    <source>
        <dbReference type="SAM" id="Phobius"/>
    </source>
</evidence>
<evidence type="ECO:0000256" key="1">
    <source>
        <dbReference type="ARBA" id="ARBA00001968"/>
    </source>
</evidence>
<dbReference type="CDD" id="cd08041">
    <property type="entry name" value="OBF_kDNA_ligase_like"/>
    <property type="match status" value="1"/>
</dbReference>
<dbReference type="GO" id="GO:0003910">
    <property type="term" value="F:DNA ligase (ATP) activity"/>
    <property type="evidence" value="ECO:0007669"/>
    <property type="project" value="UniProtKB-EC"/>
</dbReference>
<dbReference type="InterPro" id="IPR012340">
    <property type="entry name" value="NA-bd_OB-fold"/>
</dbReference>
<dbReference type="Gene3D" id="2.40.50.140">
    <property type="entry name" value="Nucleic acid-binding proteins"/>
    <property type="match status" value="1"/>
</dbReference>
<dbReference type="PANTHER" id="PTHR47810:SF1">
    <property type="entry name" value="DNA LIGASE B"/>
    <property type="match status" value="1"/>
</dbReference>
<evidence type="ECO:0000256" key="3">
    <source>
        <dbReference type="ARBA" id="ARBA00022705"/>
    </source>
</evidence>
<keyword evidence="2 9" id="KW-0436">Ligase</keyword>
<dbReference type="PANTHER" id="PTHR47810">
    <property type="entry name" value="DNA LIGASE"/>
    <property type="match status" value="1"/>
</dbReference>
<protein>
    <submittedName>
        <fullName evidence="9">DNA ligase</fullName>
        <ecNumber evidence="9">6.5.1.1</ecNumber>
    </submittedName>
</protein>
<dbReference type="Pfam" id="PF14743">
    <property type="entry name" value="DNA_ligase_OB_2"/>
    <property type="match status" value="1"/>
</dbReference>
<dbReference type="PROSITE" id="PS50160">
    <property type="entry name" value="DNA_LIGASE_A3"/>
    <property type="match status" value="1"/>
</dbReference>
<dbReference type="InterPro" id="IPR050326">
    <property type="entry name" value="NAD_dep_DNA_ligaseB"/>
</dbReference>
<dbReference type="InterPro" id="IPR012310">
    <property type="entry name" value="DNA_ligase_ATP-dep_cent"/>
</dbReference>
<keyword evidence="7" id="KW-1133">Transmembrane helix</keyword>
<evidence type="ECO:0000256" key="6">
    <source>
        <dbReference type="ARBA" id="ARBA00034003"/>
    </source>
</evidence>
<evidence type="ECO:0000313" key="10">
    <source>
        <dbReference type="Proteomes" id="UP000002054"/>
    </source>
</evidence>
<feature type="transmembrane region" description="Helical" evidence="7">
    <location>
        <begin position="21"/>
        <end position="42"/>
    </location>
</feature>
<dbReference type="GO" id="GO:0006260">
    <property type="term" value="P:DNA replication"/>
    <property type="evidence" value="ECO:0007669"/>
    <property type="project" value="UniProtKB-KW"/>
</dbReference>
<dbReference type="Pfam" id="PF01068">
    <property type="entry name" value="DNA_ligase_A_M"/>
    <property type="match status" value="1"/>
</dbReference>
<keyword evidence="7" id="KW-0812">Transmembrane</keyword>
<dbReference type="HOGENOM" id="CLU_021047_0_0_4"/>
<evidence type="ECO:0000256" key="2">
    <source>
        <dbReference type="ARBA" id="ARBA00022598"/>
    </source>
</evidence>
<reference evidence="9 10" key="1">
    <citation type="journal article" date="2008" name="Proc. Natl. Acad. Sci. U.S.A.">
        <title>Whole-genome comparison of disease and carriage strains provides insights into virulence evolution in Neisseria meningitidis.</title>
        <authorList>
            <person name="Schoen C."/>
            <person name="Blom J."/>
            <person name="Claus H."/>
            <person name="Schramm-Glueck A."/>
            <person name="Brandt P."/>
            <person name="Mueller T."/>
            <person name="Goesmann A."/>
            <person name="Joseph B."/>
            <person name="Konietzny S."/>
            <person name="Kurzai O."/>
            <person name="Schmitt C."/>
            <person name="Friedrich T."/>
            <person name="Linke B."/>
            <person name="Vogel U."/>
            <person name="Frosch M."/>
        </authorList>
    </citation>
    <scope>NUCLEOTIDE SEQUENCE [LARGE SCALE GENOMIC DNA]</scope>
    <source>
        <strain evidence="10">alpha14</strain>
    </source>
</reference>
<feature type="domain" description="ATP-dependent DNA ligase family profile" evidence="8">
    <location>
        <begin position="137"/>
        <end position="215"/>
    </location>
</feature>
<dbReference type="NCBIfam" id="NF006592">
    <property type="entry name" value="PRK09125.1"/>
    <property type="match status" value="1"/>
</dbReference>
<dbReference type="GO" id="GO:0006310">
    <property type="term" value="P:DNA recombination"/>
    <property type="evidence" value="ECO:0007669"/>
    <property type="project" value="InterPro"/>
</dbReference>
<dbReference type="GO" id="GO:0005524">
    <property type="term" value="F:ATP binding"/>
    <property type="evidence" value="ECO:0007669"/>
    <property type="project" value="InterPro"/>
</dbReference>
<evidence type="ECO:0000313" key="9">
    <source>
        <dbReference type="EMBL" id="CBA03532.1"/>
    </source>
</evidence>
<dbReference type="CDD" id="cd07896">
    <property type="entry name" value="Adenylation_kDNA_ligase_like"/>
    <property type="match status" value="1"/>
</dbReference>